<evidence type="ECO:0000256" key="8">
    <source>
        <dbReference type="ARBA" id="ARBA00022792"/>
    </source>
</evidence>
<dbReference type="GO" id="GO:0005743">
    <property type="term" value="C:mitochondrial inner membrane"/>
    <property type="evidence" value="ECO:0007669"/>
    <property type="project" value="UniProtKB-SubCell"/>
</dbReference>
<evidence type="ECO:0000256" key="1">
    <source>
        <dbReference type="ARBA" id="ARBA00004448"/>
    </source>
</evidence>
<dbReference type="GO" id="GO:0006120">
    <property type="term" value="P:mitochondrial electron transport, NADH to ubiquinone"/>
    <property type="evidence" value="ECO:0007669"/>
    <property type="project" value="InterPro"/>
</dbReference>
<evidence type="ECO:0000256" key="9">
    <source>
        <dbReference type="ARBA" id="ARBA00022967"/>
    </source>
</evidence>
<dbReference type="InterPro" id="IPR050175">
    <property type="entry name" value="Complex_I_Subunit_2"/>
</dbReference>
<evidence type="ECO:0000256" key="6">
    <source>
        <dbReference type="ARBA" id="ARBA00022660"/>
    </source>
</evidence>
<comment type="similarity">
    <text evidence="2 17">Belongs to the complex I subunit 2 family.</text>
</comment>
<evidence type="ECO:0000256" key="14">
    <source>
        <dbReference type="ARBA" id="ARBA00023128"/>
    </source>
</evidence>
<gene>
    <name evidence="20" type="primary">ND2</name>
</gene>
<dbReference type="InterPro" id="IPR010933">
    <property type="entry name" value="NADH_DH_su2_C"/>
</dbReference>
<dbReference type="EMBL" id="MT571331">
    <property type="protein sequence ID" value="QRM91336.1"/>
    <property type="molecule type" value="Genomic_DNA"/>
</dbReference>
<evidence type="ECO:0000256" key="13">
    <source>
        <dbReference type="ARBA" id="ARBA00023075"/>
    </source>
</evidence>
<feature type="transmembrane region" description="Helical" evidence="17">
    <location>
        <begin position="152"/>
        <end position="170"/>
    </location>
</feature>
<keyword evidence="12 17" id="KW-0520">NAD</keyword>
<evidence type="ECO:0000256" key="5">
    <source>
        <dbReference type="ARBA" id="ARBA00022448"/>
    </source>
</evidence>
<evidence type="ECO:0000256" key="12">
    <source>
        <dbReference type="ARBA" id="ARBA00023027"/>
    </source>
</evidence>
<feature type="domain" description="NADH dehydrogenase subunit 2 C-terminal" evidence="19">
    <location>
        <begin position="289"/>
        <end position="342"/>
    </location>
</feature>
<feature type="transmembrane region" description="Helical" evidence="17">
    <location>
        <begin position="57"/>
        <end position="81"/>
    </location>
</feature>
<evidence type="ECO:0000256" key="10">
    <source>
        <dbReference type="ARBA" id="ARBA00022982"/>
    </source>
</evidence>
<evidence type="ECO:0000313" key="20">
    <source>
        <dbReference type="EMBL" id="QRM91336.1"/>
    </source>
</evidence>
<feature type="transmembrane region" description="Helical" evidence="17">
    <location>
        <begin position="201"/>
        <end position="221"/>
    </location>
</feature>
<comment type="subcellular location">
    <subcellularLocation>
        <location evidence="1 17">Mitochondrion inner membrane</location>
        <topology evidence="1 17">Multi-pass membrane protein</topology>
    </subcellularLocation>
</comment>
<comment type="catalytic activity">
    <reaction evidence="16 17">
        <text>a ubiquinone + NADH + 5 H(+)(in) = a ubiquinol + NAD(+) + 4 H(+)(out)</text>
        <dbReference type="Rhea" id="RHEA:29091"/>
        <dbReference type="Rhea" id="RHEA-COMP:9565"/>
        <dbReference type="Rhea" id="RHEA-COMP:9566"/>
        <dbReference type="ChEBI" id="CHEBI:15378"/>
        <dbReference type="ChEBI" id="CHEBI:16389"/>
        <dbReference type="ChEBI" id="CHEBI:17976"/>
        <dbReference type="ChEBI" id="CHEBI:57540"/>
        <dbReference type="ChEBI" id="CHEBI:57945"/>
        <dbReference type="EC" id="7.1.1.2"/>
    </reaction>
</comment>
<dbReference type="Pfam" id="PF06444">
    <property type="entry name" value="NADH_dehy_S2_C"/>
    <property type="match status" value="1"/>
</dbReference>
<dbReference type="PRINTS" id="PR01436">
    <property type="entry name" value="NADHDHGNASE2"/>
</dbReference>
<feature type="transmembrane region" description="Helical" evidence="17">
    <location>
        <begin position="323"/>
        <end position="346"/>
    </location>
</feature>
<geneLocation type="mitochondrion" evidence="20"/>
<accession>A0A891T554</accession>
<evidence type="ECO:0000256" key="7">
    <source>
        <dbReference type="ARBA" id="ARBA00022692"/>
    </source>
</evidence>
<evidence type="ECO:0000256" key="11">
    <source>
        <dbReference type="ARBA" id="ARBA00022989"/>
    </source>
</evidence>
<dbReference type="GO" id="GO:0008137">
    <property type="term" value="F:NADH dehydrogenase (ubiquinone) activity"/>
    <property type="evidence" value="ECO:0007669"/>
    <property type="project" value="UniProtKB-EC"/>
</dbReference>
<dbReference type="Pfam" id="PF00361">
    <property type="entry name" value="Proton_antipo_M"/>
    <property type="match status" value="1"/>
</dbReference>
<evidence type="ECO:0000256" key="17">
    <source>
        <dbReference type="RuleBase" id="RU003403"/>
    </source>
</evidence>
<feature type="transmembrane region" description="Helical" evidence="17">
    <location>
        <begin position="273"/>
        <end position="293"/>
    </location>
</feature>
<dbReference type="GeneID" id="67268476"/>
<feature type="domain" description="NADH:quinone oxidoreductase/Mrp antiporter transmembrane" evidence="18">
    <location>
        <begin position="23"/>
        <end position="288"/>
    </location>
</feature>
<keyword evidence="7 17" id="KW-0812">Transmembrane</keyword>
<keyword evidence="6 17" id="KW-0679">Respiratory chain</keyword>
<dbReference type="InterPro" id="IPR001750">
    <property type="entry name" value="ND/Mrp_TM"/>
</dbReference>
<evidence type="ECO:0000256" key="15">
    <source>
        <dbReference type="ARBA" id="ARBA00023136"/>
    </source>
</evidence>
<evidence type="ECO:0000256" key="3">
    <source>
        <dbReference type="ARBA" id="ARBA00012944"/>
    </source>
</evidence>
<keyword evidence="15 17" id="KW-0472">Membrane</keyword>
<organism evidence="20">
    <name type="scientific">Muraenesox cinereus</name>
    <name type="common">Daggertooth pike conger</name>
    <name type="synonym">Muraena cinerea</name>
    <dbReference type="NCBI Taxonomy" id="7946"/>
    <lineage>
        <taxon>Eukaryota</taxon>
        <taxon>Metazoa</taxon>
        <taxon>Chordata</taxon>
        <taxon>Craniata</taxon>
        <taxon>Vertebrata</taxon>
        <taxon>Euteleostomi</taxon>
        <taxon>Actinopterygii</taxon>
        <taxon>Neopterygii</taxon>
        <taxon>Teleostei</taxon>
        <taxon>Anguilliformes</taxon>
        <taxon>Muraenesocidae</taxon>
        <taxon>Muraenesox</taxon>
    </lineage>
</organism>
<comment type="function">
    <text evidence="17">Core subunit of the mitochondrial membrane respiratory chain NADH dehydrogenase (Complex I) which catalyzes electron transfer from NADH through the respiratory chain, using ubiquinone as an electron acceptor. Essential for the catalytic activity and assembly of complex I.</text>
</comment>
<keyword evidence="11 17" id="KW-1133">Transmembrane helix</keyword>
<evidence type="ECO:0000259" key="19">
    <source>
        <dbReference type="Pfam" id="PF06444"/>
    </source>
</evidence>
<feature type="transmembrane region" description="Helical" evidence="17">
    <location>
        <begin position="122"/>
        <end position="146"/>
    </location>
</feature>
<feature type="transmembrane region" description="Helical" evidence="17">
    <location>
        <begin position="233"/>
        <end position="253"/>
    </location>
</feature>
<feature type="transmembrane region" description="Helical" evidence="17">
    <location>
        <begin position="93"/>
        <end position="115"/>
    </location>
</feature>
<keyword evidence="8 17" id="KW-0999">Mitochondrion inner membrane</keyword>
<keyword evidence="10 17" id="KW-0249">Electron transport</keyword>
<dbReference type="PANTHER" id="PTHR46552:SF1">
    <property type="entry name" value="NADH-UBIQUINONE OXIDOREDUCTASE CHAIN 2"/>
    <property type="match status" value="1"/>
</dbReference>
<keyword evidence="13 17" id="KW-0830">Ubiquinone</keyword>
<protein>
    <recommendedName>
        <fullName evidence="4 17">NADH-ubiquinone oxidoreductase chain 2</fullName>
        <ecNumber evidence="3 17">7.1.1.2</ecNumber>
    </recommendedName>
</protein>
<dbReference type="EC" id="7.1.1.2" evidence="3 17"/>
<evidence type="ECO:0000256" key="4">
    <source>
        <dbReference type="ARBA" id="ARBA00021008"/>
    </source>
</evidence>
<keyword evidence="9 17" id="KW-1278">Translocase</keyword>
<dbReference type="InterPro" id="IPR003917">
    <property type="entry name" value="NADH_UbQ_OxRdtase_chain2"/>
</dbReference>
<keyword evidence="5" id="KW-0813">Transport</keyword>
<keyword evidence="14 17" id="KW-0496">Mitochondrion</keyword>
<evidence type="ECO:0000256" key="16">
    <source>
        <dbReference type="ARBA" id="ARBA00049551"/>
    </source>
</evidence>
<proteinExistence type="inferred from homology"/>
<dbReference type="PANTHER" id="PTHR46552">
    <property type="entry name" value="NADH-UBIQUINONE OXIDOREDUCTASE CHAIN 2"/>
    <property type="match status" value="1"/>
</dbReference>
<dbReference type="AlphaFoldDB" id="A0A891T554"/>
<sequence>MNPFILYILLVSIGLGTLITSASSHWFLAWMGLEINMLAILPLMSQMHHPRATEATIKYFLIQSSATVLLLITVISNMWISNTYLINAPLQTSLAHMTIIALGMKMGLAPLHAWLPEVMQGVTLPVGLILATFQKIAPMILIFQVSKTDSNMVDILGILSILTGAWGGLNQTQMRKMLAYSSIGHTGWMMIVVNYSNTTSILVMATYIIMTTTLFLVFMLTSTKKMNQVASSWSKCPVMAAILMMTLLSLSGLPPLTGFLPKILVLQELSKQGMILIAIMAVTGALLSLFFYLRICYITALTISPNVNNTKTPWRVKKGKTTIILPITAILSTTMLPIAPLLTAIFT</sequence>
<evidence type="ECO:0000256" key="2">
    <source>
        <dbReference type="ARBA" id="ARBA00007012"/>
    </source>
</evidence>
<dbReference type="RefSeq" id="YP_010164599.1">
    <property type="nucleotide sequence ID" value="NC_057492.1"/>
</dbReference>
<name>A0A891T554_MURCI</name>
<dbReference type="CTD" id="4536"/>
<evidence type="ECO:0000259" key="18">
    <source>
        <dbReference type="Pfam" id="PF00361"/>
    </source>
</evidence>
<reference evidence="20" key="1">
    <citation type="journal article" name="Sci. Rep.">
        <title>Novel gene rearrangement in the mitochondrial genome of Muraenesox cinereus and the phylogenetic relationship of Anguilliformes.</title>
        <authorList>
            <person name="Zhang K."/>
            <person name="Zhu K."/>
            <person name="Liu Y."/>
            <person name="Zhang H."/>
            <person name="Gong L."/>
            <person name="Jiang L."/>
            <person name="Liu L."/>
            <person name="Lu Z."/>
            <person name="Liu B."/>
        </authorList>
    </citation>
    <scope>NUCLEOTIDE SEQUENCE</scope>
</reference>